<comment type="caution">
    <text evidence="1">The sequence shown here is derived from an EMBL/GenBank/DDBJ whole genome shotgun (WGS) entry which is preliminary data.</text>
</comment>
<evidence type="ECO:0000313" key="2">
    <source>
        <dbReference type="Proteomes" id="UP001283361"/>
    </source>
</evidence>
<gene>
    <name evidence="1" type="ORF">RRG08_041437</name>
</gene>
<dbReference type="AlphaFoldDB" id="A0AAE1CIY1"/>
<protein>
    <submittedName>
        <fullName evidence="1">Uncharacterized protein</fullName>
    </submittedName>
</protein>
<evidence type="ECO:0000313" key="1">
    <source>
        <dbReference type="EMBL" id="KAK3697216.1"/>
    </source>
</evidence>
<sequence length="95" mass="10464">MPMGSQQRRSVNATISKRLARFRSGLILGERSPSRPDALDVGSLWRVAHTALRVMMTLALSSTEATPIAHTRILSNLFSSRLEQEDNGSLGAWQT</sequence>
<dbReference type="EMBL" id="JAWDGP010008019">
    <property type="protein sequence ID" value="KAK3697216.1"/>
    <property type="molecule type" value="Genomic_DNA"/>
</dbReference>
<keyword evidence="2" id="KW-1185">Reference proteome</keyword>
<accession>A0AAE1CIY1</accession>
<organism evidence="1 2">
    <name type="scientific">Elysia crispata</name>
    <name type="common">lettuce slug</name>
    <dbReference type="NCBI Taxonomy" id="231223"/>
    <lineage>
        <taxon>Eukaryota</taxon>
        <taxon>Metazoa</taxon>
        <taxon>Spiralia</taxon>
        <taxon>Lophotrochozoa</taxon>
        <taxon>Mollusca</taxon>
        <taxon>Gastropoda</taxon>
        <taxon>Heterobranchia</taxon>
        <taxon>Euthyneura</taxon>
        <taxon>Panpulmonata</taxon>
        <taxon>Sacoglossa</taxon>
        <taxon>Placobranchoidea</taxon>
        <taxon>Plakobranchidae</taxon>
        <taxon>Elysia</taxon>
    </lineage>
</organism>
<dbReference type="Proteomes" id="UP001283361">
    <property type="component" value="Unassembled WGS sequence"/>
</dbReference>
<name>A0AAE1CIY1_9GAST</name>
<reference evidence="1" key="1">
    <citation type="journal article" date="2023" name="G3 (Bethesda)">
        <title>A reference genome for the long-term kleptoplast-retaining sea slug Elysia crispata morphotype clarki.</title>
        <authorList>
            <person name="Eastman K.E."/>
            <person name="Pendleton A.L."/>
            <person name="Shaikh M.A."/>
            <person name="Suttiyut T."/>
            <person name="Ogas R."/>
            <person name="Tomko P."/>
            <person name="Gavelis G."/>
            <person name="Widhalm J.R."/>
            <person name="Wisecaver J.H."/>
        </authorList>
    </citation>
    <scope>NUCLEOTIDE SEQUENCE</scope>
    <source>
        <strain evidence="1">ECLA1</strain>
    </source>
</reference>
<proteinExistence type="predicted"/>